<dbReference type="NCBIfam" id="TIGR00066">
    <property type="entry name" value="g_glut_trans"/>
    <property type="match status" value="1"/>
</dbReference>
<keyword evidence="4 11" id="KW-0808">Transferase</keyword>
<feature type="signal peptide" evidence="13">
    <location>
        <begin position="1"/>
        <end position="24"/>
    </location>
</feature>
<dbReference type="AlphaFoldDB" id="A0A2U2BKU9"/>
<dbReference type="EMBL" id="QEXO01000002">
    <property type="protein sequence ID" value="PWE14644.1"/>
    <property type="molecule type" value="Genomic_DNA"/>
</dbReference>
<dbReference type="Gene3D" id="1.10.246.130">
    <property type="match status" value="1"/>
</dbReference>
<keyword evidence="6 11" id="KW-0865">Zymogen</keyword>
<dbReference type="PANTHER" id="PTHR43199">
    <property type="entry name" value="GLUTATHIONE HYDROLASE"/>
    <property type="match status" value="1"/>
</dbReference>
<evidence type="ECO:0000256" key="8">
    <source>
        <dbReference type="ARBA" id="ARBA00047417"/>
    </source>
</evidence>
<dbReference type="PRINTS" id="PR01210">
    <property type="entry name" value="GGTRANSPTASE"/>
</dbReference>
<dbReference type="GO" id="GO:0036374">
    <property type="term" value="F:glutathione hydrolase activity"/>
    <property type="evidence" value="ECO:0007669"/>
    <property type="project" value="UniProtKB-UniRule"/>
</dbReference>
<sequence length="581" mass="62166">MRLHWKPALLSAALTLALALPTHAREVASQHLNPEAASSVMQRDKLVTQKSMVVTAHPLATQAGLRILEQGGSAVDAAIAAQLVLGLVEPQSSGIGGGGFLLMFQPRTGLMSYDGRETVPAASSLDRFELDGKTMSFKQAVNSGRSVGVPGLLRALELMHKDGGVLPWANLFDPAIELAEVGFEVSPRLNTLIADNPELADKASTRAYFLDEQGKPWPVGHRLQNKEYAQVLRLLASQGAQAFYQGELAQDMVAAVAADPIAGDLAVSDLTQYRALRREPLCMDWQQVALCGMAPPSSGAISVMQMLGILQHTPIADAKPQSVEAIHYFSEAGRLAFADRDAWVADPAFVSVPQQALLAPEYLKSRAALIQPDRSMGHAQPGKPLADSQAASDNTPELPSTTHLSVADDKGQVVSMTTSVESAFGSKIMVHGFLLNNQLTDFALSPKDEMGRLSVNRVEPGKRPRSSMAPMMVLQDGRPVIALGSPGGSAIIPYVAQALTGMLMWNLDAQEAVSLPHYGSRNWATELEAGTAVTEQAQALRAMGHEVREQPFPSGTHVIRWTQDGLEAGVDPRREGLALGQ</sequence>
<feature type="binding site" evidence="10">
    <location>
        <position position="441"/>
    </location>
    <ligand>
        <name>L-glutamate</name>
        <dbReference type="ChEBI" id="CHEBI:29985"/>
    </ligand>
</feature>
<comment type="caution">
    <text evidence="14">The sequence shown here is derived from an EMBL/GenBank/DDBJ whole genome shotgun (WGS) entry which is preliminary data.</text>
</comment>
<reference evidence="14 15" key="2">
    <citation type="submission" date="2018-05" db="EMBL/GenBank/DDBJ databases">
        <authorList>
            <person name="Lanie J.A."/>
            <person name="Ng W.-L."/>
            <person name="Kazmierczak K.M."/>
            <person name="Andrzejewski T.M."/>
            <person name="Davidsen T.M."/>
            <person name="Wayne K.J."/>
            <person name="Tettelin H."/>
            <person name="Glass J.I."/>
            <person name="Rusch D."/>
            <person name="Podicherti R."/>
            <person name="Tsui H.-C.T."/>
            <person name="Winkler M.E."/>
        </authorList>
    </citation>
    <scope>NUCLEOTIDE SEQUENCE [LARGE SCALE GENOMIC DNA]</scope>
    <source>
        <strain evidence="14 15">YBY</strain>
    </source>
</reference>
<dbReference type="InterPro" id="IPR029055">
    <property type="entry name" value="Ntn_hydrolases_N"/>
</dbReference>
<dbReference type="EC" id="3.4.19.13" evidence="11"/>
<dbReference type="GO" id="GO:0006751">
    <property type="term" value="P:glutathione catabolic process"/>
    <property type="evidence" value="ECO:0007669"/>
    <property type="project" value="UniProtKB-UniRule"/>
</dbReference>
<evidence type="ECO:0000256" key="6">
    <source>
        <dbReference type="ARBA" id="ARBA00023145"/>
    </source>
</evidence>
<evidence type="ECO:0000256" key="11">
    <source>
        <dbReference type="RuleBase" id="RU368036"/>
    </source>
</evidence>
<comment type="catalytic activity">
    <reaction evidence="2 11">
        <text>glutathione + H2O = L-cysteinylglycine + L-glutamate</text>
        <dbReference type="Rhea" id="RHEA:28807"/>
        <dbReference type="ChEBI" id="CHEBI:15377"/>
        <dbReference type="ChEBI" id="CHEBI:29985"/>
        <dbReference type="ChEBI" id="CHEBI:57925"/>
        <dbReference type="ChEBI" id="CHEBI:61694"/>
        <dbReference type="EC" id="3.4.19.13"/>
    </reaction>
</comment>
<dbReference type="Gene3D" id="3.60.20.40">
    <property type="match status" value="1"/>
</dbReference>
<feature type="binding site" evidence="10">
    <location>
        <position position="488"/>
    </location>
    <ligand>
        <name>L-glutamate</name>
        <dbReference type="ChEBI" id="CHEBI:29985"/>
    </ligand>
</feature>
<evidence type="ECO:0000256" key="1">
    <source>
        <dbReference type="ARBA" id="ARBA00001049"/>
    </source>
</evidence>
<feature type="active site" description="Nucleophile" evidence="9">
    <location>
        <position position="401"/>
    </location>
</feature>
<feature type="binding site" evidence="10">
    <location>
        <begin position="466"/>
        <end position="467"/>
    </location>
    <ligand>
        <name>L-glutamate</name>
        <dbReference type="ChEBI" id="CHEBI:29985"/>
    </ligand>
</feature>
<evidence type="ECO:0000313" key="15">
    <source>
        <dbReference type="Proteomes" id="UP000245216"/>
    </source>
</evidence>
<comment type="similarity">
    <text evidence="3 11">Belongs to the gamma-glutamyltransferase family.</text>
</comment>
<name>A0A2U2BKU9_ALCFA</name>
<dbReference type="InterPro" id="IPR043137">
    <property type="entry name" value="GGT_ssub_C"/>
</dbReference>
<evidence type="ECO:0000313" key="14">
    <source>
        <dbReference type="EMBL" id="PWE14644.1"/>
    </source>
</evidence>
<evidence type="ECO:0000256" key="13">
    <source>
        <dbReference type="SAM" id="SignalP"/>
    </source>
</evidence>
<keyword evidence="5 11" id="KW-0378">Hydrolase</keyword>
<dbReference type="InterPro" id="IPR000101">
    <property type="entry name" value="GGT_peptidase"/>
</dbReference>
<comment type="PTM">
    <text evidence="11">Cleaved by autocatalysis into a large and a small subunit.</text>
</comment>
<comment type="catalytic activity">
    <reaction evidence="8 11">
        <text>an N-terminal (5-L-glutamyl)-[peptide] + an alpha-amino acid = 5-L-glutamyl amino acid + an N-terminal L-alpha-aminoacyl-[peptide]</text>
        <dbReference type="Rhea" id="RHEA:23904"/>
        <dbReference type="Rhea" id="RHEA-COMP:9780"/>
        <dbReference type="Rhea" id="RHEA-COMP:9795"/>
        <dbReference type="ChEBI" id="CHEBI:77644"/>
        <dbReference type="ChEBI" id="CHEBI:78597"/>
        <dbReference type="ChEBI" id="CHEBI:78599"/>
        <dbReference type="ChEBI" id="CHEBI:78608"/>
        <dbReference type="EC" id="2.3.2.2"/>
    </reaction>
</comment>
<keyword evidence="13" id="KW-0732">Signal</keyword>
<feature type="binding site" evidence="10">
    <location>
        <position position="116"/>
    </location>
    <ligand>
        <name>L-glutamate</name>
        <dbReference type="ChEBI" id="CHEBI:29985"/>
    </ligand>
</feature>
<dbReference type="RefSeq" id="WP_109088817.1">
    <property type="nucleotide sequence ID" value="NZ_QEXO01000002.1"/>
</dbReference>
<comment type="pathway">
    <text evidence="11">Sulfur metabolism; glutathione metabolism.</text>
</comment>
<organism evidence="14 15">
    <name type="scientific">Alcaligenes faecalis</name>
    <dbReference type="NCBI Taxonomy" id="511"/>
    <lineage>
        <taxon>Bacteria</taxon>
        <taxon>Pseudomonadati</taxon>
        <taxon>Pseudomonadota</taxon>
        <taxon>Betaproteobacteria</taxon>
        <taxon>Burkholderiales</taxon>
        <taxon>Alcaligenaceae</taxon>
        <taxon>Alcaligenes</taxon>
    </lineage>
</organism>
<dbReference type="Proteomes" id="UP000245216">
    <property type="component" value="Unassembled WGS sequence"/>
</dbReference>
<dbReference type="InterPro" id="IPR051792">
    <property type="entry name" value="GGT_bact"/>
</dbReference>
<dbReference type="SUPFAM" id="SSF56235">
    <property type="entry name" value="N-terminal nucleophile aminohydrolases (Ntn hydrolases)"/>
    <property type="match status" value="1"/>
</dbReference>
<dbReference type="GO" id="GO:0103068">
    <property type="term" value="F:leukotriene C4 gamma-glutamyl transferase activity"/>
    <property type="evidence" value="ECO:0007669"/>
    <property type="project" value="UniProtKB-EC"/>
</dbReference>
<dbReference type="EC" id="2.3.2.2" evidence="11"/>
<gene>
    <name evidence="14" type="primary">ggt</name>
    <name evidence="14" type="ORF">DF183_07975</name>
</gene>
<proteinExistence type="inferred from homology"/>
<evidence type="ECO:0000256" key="10">
    <source>
        <dbReference type="PIRSR" id="PIRSR600101-2"/>
    </source>
</evidence>
<dbReference type="GO" id="GO:0006750">
    <property type="term" value="P:glutathione biosynthetic process"/>
    <property type="evidence" value="ECO:0007669"/>
    <property type="project" value="UniProtKB-KW"/>
</dbReference>
<evidence type="ECO:0000256" key="2">
    <source>
        <dbReference type="ARBA" id="ARBA00001089"/>
    </source>
</evidence>
<feature type="region of interest" description="Disordered" evidence="12">
    <location>
        <begin position="374"/>
        <end position="409"/>
    </location>
</feature>
<keyword evidence="7 11" id="KW-0012">Acyltransferase</keyword>
<dbReference type="STRING" id="511.UZ73_06885"/>
<evidence type="ECO:0000256" key="3">
    <source>
        <dbReference type="ARBA" id="ARBA00009381"/>
    </source>
</evidence>
<evidence type="ECO:0000256" key="9">
    <source>
        <dbReference type="PIRSR" id="PIRSR600101-1"/>
    </source>
</evidence>
<accession>A0A2U2BKU9</accession>
<keyword evidence="11" id="KW-0317">Glutathione biosynthesis</keyword>
<protein>
    <recommendedName>
        <fullName evidence="11">Glutathione hydrolase proenzyme</fullName>
        <ecNumber evidence="11">2.3.2.2</ecNumber>
        <ecNumber evidence="11">3.4.19.13</ecNumber>
    </recommendedName>
    <component>
        <recommendedName>
            <fullName evidence="11">Glutathione hydrolase large chain</fullName>
        </recommendedName>
    </component>
    <component>
        <recommendedName>
            <fullName evidence="11">Glutathione hydrolase small chain</fullName>
        </recommendedName>
    </component>
</protein>
<evidence type="ECO:0000256" key="7">
    <source>
        <dbReference type="ARBA" id="ARBA00023315"/>
    </source>
</evidence>
<comment type="catalytic activity">
    <reaction evidence="1 11">
        <text>an S-substituted glutathione + H2O = an S-substituted L-cysteinylglycine + L-glutamate</text>
        <dbReference type="Rhea" id="RHEA:59468"/>
        <dbReference type="ChEBI" id="CHEBI:15377"/>
        <dbReference type="ChEBI" id="CHEBI:29985"/>
        <dbReference type="ChEBI" id="CHEBI:90779"/>
        <dbReference type="ChEBI" id="CHEBI:143103"/>
        <dbReference type="EC" id="3.4.19.13"/>
    </reaction>
</comment>
<dbReference type="UniPathway" id="UPA00204"/>
<dbReference type="InterPro" id="IPR043138">
    <property type="entry name" value="GGT_lsub"/>
</dbReference>
<comment type="subunit">
    <text evidence="11">This enzyme consists of two polypeptide chains, which are synthesized in precursor form from a single polypeptide.</text>
</comment>
<dbReference type="Pfam" id="PF01019">
    <property type="entry name" value="G_glu_transpept"/>
    <property type="match status" value="1"/>
</dbReference>
<dbReference type="PANTHER" id="PTHR43199:SF1">
    <property type="entry name" value="GLUTATHIONE HYDROLASE PROENZYME"/>
    <property type="match status" value="1"/>
</dbReference>
<evidence type="ECO:0000256" key="4">
    <source>
        <dbReference type="ARBA" id="ARBA00022679"/>
    </source>
</evidence>
<reference evidence="14 15" key="1">
    <citation type="submission" date="2018-05" db="EMBL/GenBank/DDBJ databases">
        <title>Genome Sequence of an Efficient Indole-Degrading Bacterium, Alcaligenes sp.YBY.</title>
        <authorList>
            <person name="Yang B."/>
        </authorList>
    </citation>
    <scope>NUCLEOTIDE SEQUENCE [LARGE SCALE GENOMIC DNA]</scope>
    <source>
        <strain evidence="14 15">YBY</strain>
    </source>
</reference>
<feature type="compositionally biased region" description="Polar residues" evidence="12">
    <location>
        <begin position="389"/>
        <end position="404"/>
    </location>
</feature>
<evidence type="ECO:0000256" key="12">
    <source>
        <dbReference type="SAM" id="MobiDB-lite"/>
    </source>
</evidence>
<evidence type="ECO:0000256" key="5">
    <source>
        <dbReference type="ARBA" id="ARBA00022801"/>
    </source>
</evidence>
<feature type="chain" id="PRO_5015788178" description="Glutathione hydrolase proenzyme" evidence="13">
    <location>
        <begin position="25"/>
        <end position="581"/>
    </location>
</feature>